<protein>
    <submittedName>
        <fullName evidence="1">Uncharacterized protein</fullName>
    </submittedName>
</protein>
<name>A0A6G1IHY6_9PLEO</name>
<proteinExistence type="predicted"/>
<dbReference type="OrthoDB" id="3735213at2759"/>
<sequence length="192" mass="21321">MCRVVIRSSFPPRQTPIRTTPGSCEFELASFGGPGCPKDPPDVCDGSEIYYRFVTYPHMAATVDADHSEAHTWCETTIQYNELLDYESKRPAADYNLRLHKNGTGVVDTISQDGPFNGLPYGTQYVSPVVEGPRPFWLPKCGSQAFKFRTDLYLTANKKGAKGTAQGETETPPLNNYGAQSGFSFDFQKCRK</sequence>
<dbReference type="AlphaFoldDB" id="A0A6G1IHY6"/>
<gene>
    <name evidence="1" type="ORF">K458DRAFT_481160</name>
</gene>
<evidence type="ECO:0000313" key="2">
    <source>
        <dbReference type="Proteomes" id="UP000799291"/>
    </source>
</evidence>
<reference evidence="1" key="1">
    <citation type="journal article" date="2020" name="Stud. Mycol.">
        <title>101 Dothideomycetes genomes: a test case for predicting lifestyles and emergence of pathogens.</title>
        <authorList>
            <person name="Haridas S."/>
            <person name="Albert R."/>
            <person name="Binder M."/>
            <person name="Bloem J."/>
            <person name="Labutti K."/>
            <person name="Salamov A."/>
            <person name="Andreopoulos B."/>
            <person name="Baker S."/>
            <person name="Barry K."/>
            <person name="Bills G."/>
            <person name="Bluhm B."/>
            <person name="Cannon C."/>
            <person name="Castanera R."/>
            <person name="Culley D."/>
            <person name="Daum C."/>
            <person name="Ezra D."/>
            <person name="Gonzalez J."/>
            <person name="Henrissat B."/>
            <person name="Kuo A."/>
            <person name="Liang C."/>
            <person name="Lipzen A."/>
            <person name="Lutzoni F."/>
            <person name="Magnuson J."/>
            <person name="Mondo S."/>
            <person name="Nolan M."/>
            <person name="Ohm R."/>
            <person name="Pangilinan J."/>
            <person name="Park H.-J."/>
            <person name="Ramirez L."/>
            <person name="Alfaro M."/>
            <person name="Sun H."/>
            <person name="Tritt A."/>
            <person name="Yoshinaga Y."/>
            <person name="Zwiers L.-H."/>
            <person name="Turgeon B."/>
            <person name="Goodwin S."/>
            <person name="Spatafora J."/>
            <person name="Crous P."/>
            <person name="Grigoriev I."/>
        </authorList>
    </citation>
    <scope>NUCLEOTIDE SEQUENCE</scope>
    <source>
        <strain evidence="1">CBS 122367</strain>
    </source>
</reference>
<evidence type="ECO:0000313" key="1">
    <source>
        <dbReference type="EMBL" id="KAF2677844.1"/>
    </source>
</evidence>
<organism evidence="1 2">
    <name type="scientific">Lentithecium fluviatile CBS 122367</name>
    <dbReference type="NCBI Taxonomy" id="1168545"/>
    <lineage>
        <taxon>Eukaryota</taxon>
        <taxon>Fungi</taxon>
        <taxon>Dikarya</taxon>
        <taxon>Ascomycota</taxon>
        <taxon>Pezizomycotina</taxon>
        <taxon>Dothideomycetes</taxon>
        <taxon>Pleosporomycetidae</taxon>
        <taxon>Pleosporales</taxon>
        <taxon>Massarineae</taxon>
        <taxon>Lentitheciaceae</taxon>
        <taxon>Lentithecium</taxon>
    </lineage>
</organism>
<keyword evidence="2" id="KW-1185">Reference proteome</keyword>
<dbReference type="EMBL" id="MU005617">
    <property type="protein sequence ID" value="KAF2677844.1"/>
    <property type="molecule type" value="Genomic_DNA"/>
</dbReference>
<dbReference type="Proteomes" id="UP000799291">
    <property type="component" value="Unassembled WGS sequence"/>
</dbReference>
<accession>A0A6G1IHY6</accession>